<feature type="compositionally biased region" description="Polar residues" evidence="6">
    <location>
        <begin position="173"/>
        <end position="182"/>
    </location>
</feature>
<dbReference type="GO" id="GO:0000981">
    <property type="term" value="F:DNA-binding transcription factor activity, RNA polymerase II-specific"/>
    <property type="evidence" value="ECO:0007669"/>
    <property type="project" value="TreeGrafter"/>
</dbReference>
<dbReference type="OrthoDB" id="2535313at2759"/>
<keyword evidence="3" id="KW-0238">DNA-binding</keyword>
<dbReference type="PANTHER" id="PTHR31845">
    <property type="entry name" value="FINGER DOMAIN PROTEIN, PUTATIVE-RELATED"/>
    <property type="match status" value="1"/>
</dbReference>
<organism evidence="8 9">
    <name type="scientific">Rhodotorula mucilaginosa</name>
    <name type="common">Yeast</name>
    <name type="synonym">Rhodotorula rubra</name>
    <dbReference type="NCBI Taxonomy" id="5537"/>
    <lineage>
        <taxon>Eukaryota</taxon>
        <taxon>Fungi</taxon>
        <taxon>Dikarya</taxon>
        <taxon>Basidiomycota</taxon>
        <taxon>Pucciniomycotina</taxon>
        <taxon>Microbotryomycetes</taxon>
        <taxon>Sporidiobolales</taxon>
        <taxon>Sporidiobolaceae</taxon>
        <taxon>Rhodotorula</taxon>
    </lineage>
</organism>
<evidence type="ECO:0000256" key="4">
    <source>
        <dbReference type="ARBA" id="ARBA00023163"/>
    </source>
</evidence>
<feature type="compositionally biased region" description="Basic and acidic residues" evidence="6">
    <location>
        <begin position="81"/>
        <end position="94"/>
    </location>
</feature>
<dbReference type="PANTHER" id="PTHR31845:SF17">
    <property type="entry name" value="ZN(II)2CYS6 TRANSCRIPTION FACTOR (EUROFUNG)"/>
    <property type="match status" value="1"/>
</dbReference>
<evidence type="ECO:0000313" key="9">
    <source>
        <dbReference type="Proteomes" id="UP000777482"/>
    </source>
</evidence>
<sequence>MPPVATCSQDEGDADGELLTTQGKPYKKPSIVASIKVKCRLPNGDAPTGVWEIDQSRVRGGLLSTPSAGFSGMLILTLDNRQHTSSRFEEREEPTAGAMDPTNARATAGPSSHLAAQPGPAHQGGARATPVSPPGLSAGPISNLGSLYPSRPLPPPPAILQPPIWPTAPLYSALSQPTSSSGGLVGASAPTQSSPSLSAGVQPSPASQTSTTNEGNAGLSLAEAAEAHSSAFTPSKPVEPPQRPQKQPRLPDPVDLWILSEAEAQNLIAFWHERLNPYVILLDRYLHTYDYVRAHSSVLFTAMLATAAKFVRRELYQRLLEHAQNMITRGMGGDVEPDIGLLQAILLLVYWKEPMDSSAWMRVGYAIRLGYQLRLHRRRHTPLPSDELEARVILDRERTWIALICFDNSYDLHDEDREVETSMITSWKLDIDEWIQETLPYGVTDDIEQGVSIGLIQLARLSRAITTAPSKSSAQAVAVRVHEIILTTHAKYFERTIPNVTPLQGAAAHKARFHIVTNRLRLAQACLDASGLHDQVVLADAMVQGGEVVACFEDAVDTILLYVQDTIALEMLRFGQWIGRIFPQVTTSYQTTLVSYLTRIYLAATRALREHGGEVGGFISRFFRGALRALHPEGVPMTRPPSPSAASKRLDPGEVGNTTNGSAEAAVIGPFDQLNGIEPDIFTDLDSLFADLKNDTSYWDSLNPTLATSTWAWLDEAFAPLAGGGVQAANGSGNLMQTGCDPGDLARTAG</sequence>
<dbReference type="GO" id="GO:0008270">
    <property type="term" value="F:zinc ion binding"/>
    <property type="evidence" value="ECO:0007669"/>
    <property type="project" value="InterPro"/>
</dbReference>
<dbReference type="Proteomes" id="UP000777482">
    <property type="component" value="Unassembled WGS sequence"/>
</dbReference>
<dbReference type="AlphaFoldDB" id="A0A9P6W8B9"/>
<proteinExistence type="predicted"/>
<dbReference type="CDD" id="cd12148">
    <property type="entry name" value="fungal_TF_MHR"/>
    <property type="match status" value="1"/>
</dbReference>
<feature type="compositionally biased region" description="Low complexity" evidence="6">
    <location>
        <begin position="115"/>
        <end position="128"/>
    </location>
</feature>
<keyword evidence="2" id="KW-0805">Transcription regulation</keyword>
<feature type="compositionally biased region" description="Low complexity" evidence="6">
    <location>
        <begin position="214"/>
        <end position="231"/>
    </location>
</feature>
<feature type="region of interest" description="Disordered" evidence="6">
    <location>
        <begin position="633"/>
        <end position="661"/>
    </location>
</feature>
<dbReference type="EMBL" id="PUHQ01000009">
    <property type="protein sequence ID" value="KAG0665362.1"/>
    <property type="molecule type" value="Genomic_DNA"/>
</dbReference>
<dbReference type="GO" id="GO:0000976">
    <property type="term" value="F:transcription cis-regulatory region binding"/>
    <property type="evidence" value="ECO:0007669"/>
    <property type="project" value="TreeGrafter"/>
</dbReference>
<dbReference type="GO" id="GO:0006351">
    <property type="term" value="P:DNA-templated transcription"/>
    <property type="evidence" value="ECO:0007669"/>
    <property type="project" value="InterPro"/>
</dbReference>
<dbReference type="InterPro" id="IPR007219">
    <property type="entry name" value="XnlR_reg_dom"/>
</dbReference>
<evidence type="ECO:0000256" key="6">
    <source>
        <dbReference type="SAM" id="MobiDB-lite"/>
    </source>
</evidence>
<dbReference type="Pfam" id="PF04082">
    <property type="entry name" value="Fungal_trans"/>
    <property type="match status" value="1"/>
</dbReference>
<feature type="region of interest" description="Disordered" evidence="6">
    <location>
        <begin position="81"/>
        <end position="138"/>
    </location>
</feature>
<name>A0A9P6W8B9_RHOMI</name>
<comment type="caution">
    <text evidence="8">The sequence shown here is derived from an EMBL/GenBank/DDBJ whole genome shotgun (WGS) entry which is preliminary data.</text>
</comment>
<evidence type="ECO:0000259" key="7">
    <source>
        <dbReference type="Pfam" id="PF04082"/>
    </source>
</evidence>
<evidence type="ECO:0000256" key="2">
    <source>
        <dbReference type="ARBA" id="ARBA00023015"/>
    </source>
</evidence>
<feature type="domain" description="Xylanolytic transcriptional activator regulatory" evidence="7">
    <location>
        <begin position="270"/>
        <end position="403"/>
    </location>
</feature>
<evidence type="ECO:0000256" key="3">
    <source>
        <dbReference type="ARBA" id="ARBA00023125"/>
    </source>
</evidence>
<keyword evidence="4" id="KW-0804">Transcription</keyword>
<accession>A0A9P6W8B9</accession>
<feature type="compositionally biased region" description="Polar residues" evidence="6">
    <location>
        <begin position="189"/>
        <end position="213"/>
    </location>
</feature>
<reference evidence="8 9" key="1">
    <citation type="submission" date="2020-11" db="EMBL/GenBank/DDBJ databases">
        <title>Kefir isolates.</title>
        <authorList>
            <person name="Marcisauskas S."/>
            <person name="Kim Y."/>
            <person name="Blasche S."/>
        </authorList>
    </citation>
    <scope>NUCLEOTIDE SEQUENCE [LARGE SCALE GENOMIC DNA]</scope>
    <source>
        <strain evidence="8 9">KR</strain>
    </source>
</reference>
<keyword evidence="9" id="KW-1185">Reference proteome</keyword>
<evidence type="ECO:0000313" key="8">
    <source>
        <dbReference type="EMBL" id="KAG0665362.1"/>
    </source>
</evidence>
<comment type="subcellular location">
    <subcellularLocation>
        <location evidence="1">Nucleus</location>
    </subcellularLocation>
</comment>
<keyword evidence="5" id="KW-0539">Nucleus</keyword>
<evidence type="ECO:0000256" key="1">
    <source>
        <dbReference type="ARBA" id="ARBA00004123"/>
    </source>
</evidence>
<dbReference type="GO" id="GO:0005634">
    <property type="term" value="C:nucleus"/>
    <property type="evidence" value="ECO:0007669"/>
    <property type="project" value="UniProtKB-SubCell"/>
</dbReference>
<evidence type="ECO:0000256" key="5">
    <source>
        <dbReference type="ARBA" id="ARBA00023242"/>
    </source>
</evidence>
<feature type="region of interest" description="Disordered" evidence="6">
    <location>
        <begin position="173"/>
        <end position="249"/>
    </location>
</feature>
<gene>
    <name evidence="8" type="ORF">C6P46_006809</name>
</gene>
<protein>
    <recommendedName>
        <fullName evidence="7">Xylanolytic transcriptional activator regulatory domain-containing protein</fullName>
    </recommendedName>
</protein>
<feature type="region of interest" description="Disordered" evidence="6">
    <location>
        <begin position="1"/>
        <end position="26"/>
    </location>
</feature>
<dbReference type="InterPro" id="IPR051089">
    <property type="entry name" value="prtT"/>
</dbReference>